<proteinExistence type="predicted"/>
<sequence length="40" mass="4894">MMDLINQLLEKIKELDDKVTNQYKRYLSVIKRIKKLEDNL</sequence>
<protein>
    <submittedName>
        <fullName evidence="1">Uncharacterized protein</fullName>
    </submittedName>
</protein>
<organism evidence="1">
    <name type="scientific">marine sediment metagenome</name>
    <dbReference type="NCBI Taxonomy" id="412755"/>
    <lineage>
        <taxon>unclassified sequences</taxon>
        <taxon>metagenomes</taxon>
        <taxon>ecological metagenomes</taxon>
    </lineage>
</organism>
<reference evidence="1" key="1">
    <citation type="journal article" date="2015" name="Nature">
        <title>Complex archaea that bridge the gap between prokaryotes and eukaryotes.</title>
        <authorList>
            <person name="Spang A."/>
            <person name="Saw J.H."/>
            <person name="Jorgensen S.L."/>
            <person name="Zaremba-Niedzwiedzka K."/>
            <person name="Martijn J."/>
            <person name="Lind A.E."/>
            <person name="van Eijk R."/>
            <person name="Schleper C."/>
            <person name="Guy L."/>
            <person name="Ettema T.J."/>
        </authorList>
    </citation>
    <scope>NUCLEOTIDE SEQUENCE</scope>
</reference>
<accession>A0A0F9ENY7</accession>
<name>A0A0F9ENY7_9ZZZZ</name>
<gene>
    <name evidence="1" type="ORF">LCGC14_2051300</name>
</gene>
<comment type="caution">
    <text evidence="1">The sequence shown here is derived from an EMBL/GenBank/DDBJ whole genome shotgun (WGS) entry which is preliminary data.</text>
</comment>
<evidence type="ECO:0000313" key="1">
    <source>
        <dbReference type="EMBL" id="KKL75798.1"/>
    </source>
</evidence>
<dbReference type="EMBL" id="LAZR01024247">
    <property type="protein sequence ID" value="KKL75798.1"/>
    <property type="molecule type" value="Genomic_DNA"/>
</dbReference>
<dbReference type="AlphaFoldDB" id="A0A0F9ENY7"/>